<feature type="compositionally biased region" description="Basic and acidic residues" evidence="1">
    <location>
        <begin position="27"/>
        <end position="39"/>
    </location>
</feature>
<evidence type="ECO:0000256" key="1">
    <source>
        <dbReference type="SAM" id="MobiDB-lite"/>
    </source>
</evidence>
<accession>A0A2Z6MU31</accession>
<dbReference type="EMBL" id="DF973570">
    <property type="protein sequence ID" value="GAU34881.1"/>
    <property type="molecule type" value="Genomic_DNA"/>
</dbReference>
<dbReference type="Proteomes" id="UP000242715">
    <property type="component" value="Unassembled WGS sequence"/>
</dbReference>
<protein>
    <submittedName>
        <fullName evidence="2">Uncharacterized protein</fullName>
    </submittedName>
</protein>
<evidence type="ECO:0000313" key="2">
    <source>
        <dbReference type="EMBL" id="GAU34881.1"/>
    </source>
</evidence>
<evidence type="ECO:0000313" key="3">
    <source>
        <dbReference type="Proteomes" id="UP000242715"/>
    </source>
</evidence>
<reference evidence="3" key="1">
    <citation type="journal article" date="2017" name="Front. Plant Sci.">
        <title>Climate Clever Clovers: New Paradigm to Reduce the Environmental Footprint of Ruminants by Breeding Low Methanogenic Forages Utilizing Haplotype Variation.</title>
        <authorList>
            <person name="Kaur P."/>
            <person name="Appels R."/>
            <person name="Bayer P.E."/>
            <person name="Keeble-Gagnere G."/>
            <person name="Wang J."/>
            <person name="Hirakawa H."/>
            <person name="Shirasawa K."/>
            <person name="Vercoe P."/>
            <person name="Stefanova K."/>
            <person name="Durmic Z."/>
            <person name="Nichols P."/>
            <person name="Revell C."/>
            <person name="Isobe S.N."/>
            <person name="Edwards D."/>
            <person name="Erskine W."/>
        </authorList>
    </citation>
    <scope>NUCLEOTIDE SEQUENCE [LARGE SCALE GENOMIC DNA]</scope>
    <source>
        <strain evidence="3">cv. Daliak</strain>
    </source>
</reference>
<dbReference type="AlphaFoldDB" id="A0A2Z6MU31"/>
<sequence>MAKILNFQKTTTVDLKLNDGDSGAGSIDEREGRESGGARLSETLREEIEFWKIQRRN</sequence>
<name>A0A2Z6MU31_TRISU</name>
<gene>
    <name evidence="2" type="ORF">TSUD_269980</name>
</gene>
<feature type="region of interest" description="Disordered" evidence="1">
    <location>
        <begin position="15"/>
        <end position="39"/>
    </location>
</feature>
<proteinExistence type="predicted"/>
<keyword evidence="3" id="KW-1185">Reference proteome</keyword>
<organism evidence="2 3">
    <name type="scientific">Trifolium subterraneum</name>
    <name type="common">Subterranean clover</name>
    <dbReference type="NCBI Taxonomy" id="3900"/>
    <lineage>
        <taxon>Eukaryota</taxon>
        <taxon>Viridiplantae</taxon>
        <taxon>Streptophyta</taxon>
        <taxon>Embryophyta</taxon>
        <taxon>Tracheophyta</taxon>
        <taxon>Spermatophyta</taxon>
        <taxon>Magnoliopsida</taxon>
        <taxon>eudicotyledons</taxon>
        <taxon>Gunneridae</taxon>
        <taxon>Pentapetalae</taxon>
        <taxon>rosids</taxon>
        <taxon>fabids</taxon>
        <taxon>Fabales</taxon>
        <taxon>Fabaceae</taxon>
        <taxon>Papilionoideae</taxon>
        <taxon>50 kb inversion clade</taxon>
        <taxon>NPAAA clade</taxon>
        <taxon>Hologalegina</taxon>
        <taxon>IRL clade</taxon>
        <taxon>Trifolieae</taxon>
        <taxon>Trifolium</taxon>
    </lineage>
</organism>